<protein>
    <recommendedName>
        <fullName evidence="2">histidine kinase</fullName>
        <ecNumber evidence="2">2.7.13.3</ecNumber>
    </recommendedName>
</protein>
<dbReference type="InterPro" id="IPR004358">
    <property type="entry name" value="Sig_transdc_His_kin-like_C"/>
</dbReference>
<dbReference type="PRINTS" id="PR00344">
    <property type="entry name" value="BCTRLSENSOR"/>
</dbReference>
<evidence type="ECO:0000256" key="1">
    <source>
        <dbReference type="ARBA" id="ARBA00000085"/>
    </source>
</evidence>
<dbReference type="PANTHER" id="PTHR43065:SF48">
    <property type="entry name" value="HISTIDINE KINASE"/>
    <property type="match status" value="1"/>
</dbReference>
<dbReference type="GO" id="GO:0005524">
    <property type="term" value="F:ATP binding"/>
    <property type="evidence" value="ECO:0007669"/>
    <property type="project" value="UniProtKB-KW"/>
</dbReference>
<dbReference type="Pfam" id="PF00027">
    <property type="entry name" value="cNMP_binding"/>
    <property type="match status" value="1"/>
</dbReference>
<dbReference type="RefSeq" id="WP_369206693.1">
    <property type="nucleotide sequence ID" value="NZ_JBFNXQ010000034.1"/>
</dbReference>
<gene>
    <name evidence="7" type="ORF">ABQ292_12335</name>
</gene>
<dbReference type="SMART" id="SM00100">
    <property type="entry name" value="cNMP"/>
    <property type="match status" value="1"/>
</dbReference>
<dbReference type="Pfam" id="PF02518">
    <property type="entry name" value="HATPase_c"/>
    <property type="match status" value="1"/>
</dbReference>
<organism evidence="7 8">
    <name type="scientific">Geodermatophilus maliterrae</name>
    <dbReference type="NCBI Taxonomy" id="3162531"/>
    <lineage>
        <taxon>Bacteria</taxon>
        <taxon>Bacillati</taxon>
        <taxon>Actinomycetota</taxon>
        <taxon>Actinomycetes</taxon>
        <taxon>Geodermatophilales</taxon>
        <taxon>Geodermatophilaceae</taxon>
        <taxon>Geodermatophilus</taxon>
    </lineage>
</organism>
<evidence type="ECO:0000313" key="8">
    <source>
        <dbReference type="Proteomes" id="UP001560045"/>
    </source>
</evidence>
<dbReference type="SUPFAM" id="SSF51206">
    <property type="entry name" value="cAMP-binding domain-like"/>
    <property type="match status" value="1"/>
</dbReference>
<dbReference type="InterPro" id="IPR018490">
    <property type="entry name" value="cNMP-bd_dom_sf"/>
</dbReference>
<evidence type="ECO:0000256" key="2">
    <source>
        <dbReference type="ARBA" id="ARBA00012438"/>
    </source>
</evidence>
<dbReference type="Gene3D" id="1.10.287.130">
    <property type="match status" value="1"/>
</dbReference>
<sequence length="482" mass="52100">MTATGADAPARLSPDRLRELFLFADLDDAQLAWVAGAGDVVAHPAGSEVSVEGEPARCFHVLLSGTLSMVRRVGRDEVETVRTDSPGVYSGAVQFYLGDQIDQVYPATVRAVTDCTFLALPAEEFAAVFRRWYPMAVHLLQGLFVGARNSQELVGQRERLLALGKLTAGLTHELNNPAAAASRATSALRERVAGMRHKLALLAEGRVDGARLRELTELQERFVARIGTAAELTALERSDREDELGDWLEDHDVDRPWELAAVFVPAGLDVECLQQVADAVGEDFLEPALRWLAYTVETELLLGEIVESTARISHLVGAAKQYSQLDRAPHQPTDLHAGLDATLVMLSAKTGPGIRVVKEYDRGLPLVPAYAAELNQVWTNLIDNALDAMDGSGTLTLRTARAGESAVVEVADTGPGIPEEVRRRVFEPFFTTKAVGQGTGLGLDVAWRIVTGRHGGALEVRSVPGDTRFVVRLPLTEVAPPA</sequence>
<dbReference type="Gene3D" id="3.30.565.10">
    <property type="entry name" value="Histidine kinase-like ATPase, C-terminal domain"/>
    <property type="match status" value="1"/>
</dbReference>
<feature type="domain" description="Histidine kinase" evidence="6">
    <location>
        <begin position="305"/>
        <end position="477"/>
    </location>
</feature>
<dbReference type="InterPro" id="IPR003594">
    <property type="entry name" value="HATPase_dom"/>
</dbReference>
<keyword evidence="7" id="KW-0547">Nucleotide-binding</keyword>
<evidence type="ECO:0000256" key="4">
    <source>
        <dbReference type="ARBA" id="ARBA00023012"/>
    </source>
</evidence>
<proteinExistence type="predicted"/>
<keyword evidence="4" id="KW-0902">Two-component regulatory system</keyword>
<comment type="catalytic activity">
    <reaction evidence="1">
        <text>ATP + protein L-histidine = ADP + protein N-phospho-L-histidine.</text>
        <dbReference type="EC" id="2.7.13.3"/>
    </reaction>
</comment>
<dbReference type="PROSITE" id="PS50109">
    <property type="entry name" value="HIS_KIN"/>
    <property type="match status" value="1"/>
</dbReference>
<dbReference type="Proteomes" id="UP001560045">
    <property type="component" value="Unassembled WGS sequence"/>
</dbReference>
<evidence type="ECO:0000256" key="3">
    <source>
        <dbReference type="ARBA" id="ARBA00022777"/>
    </source>
</evidence>
<evidence type="ECO:0000313" key="7">
    <source>
        <dbReference type="EMBL" id="MEX5719148.1"/>
    </source>
</evidence>
<dbReference type="CDD" id="cd00038">
    <property type="entry name" value="CAP_ED"/>
    <property type="match status" value="1"/>
</dbReference>
<accession>A0ABV3XG87</accession>
<dbReference type="PANTHER" id="PTHR43065">
    <property type="entry name" value="SENSOR HISTIDINE KINASE"/>
    <property type="match status" value="1"/>
</dbReference>
<dbReference type="InterPro" id="IPR036890">
    <property type="entry name" value="HATPase_C_sf"/>
</dbReference>
<keyword evidence="3" id="KW-0418">Kinase</keyword>
<dbReference type="EMBL" id="JBFNXQ010000034">
    <property type="protein sequence ID" value="MEX5719148.1"/>
    <property type="molecule type" value="Genomic_DNA"/>
</dbReference>
<evidence type="ECO:0000259" key="5">
    <source>
        <dbReference type="PROSITE" id="PS50042"/>
    </source>
</evidence>
<reference evidence="7 8" key="1">
    <citation type="submission" date="2024-06" db="EMBL/GenBank/DDBJ databases">
        <title>Draft genome sequence of Geodermatophilus badlandi, a novel member of the Geodermatophilaceae isolated from badland sedimentary rocks in the Red desert, Wyoming, USA.</title>
        <authorList>
            <person name="Ben Tekaya S."/>
            <person name="Nouioui I."/>
            <person name="Flores G.M."/>
            <person name="Shaal M.N."/>
            <person name="Bredoire F."/>
            <person name="Basile F."/>
            <person name="Van Diepen L."/>
            <person name="Ward N.L."/>
        </authorList>
    </citation>
    <scope>NUCLEOTIDE SEQUENCE [LARGE SCALE GENOMIC DNA]</scope>
    <source>
        <strain evidence="7 8">WL48A</strain>
    </source>
</reference>
<comment type="caution">
    <text evidence="7">The sequence shown here is derived from an EMBL/GenBank/DDBJ whole genome shotgun (WGS) entry which is preliminary data.</text>
</comment>
<keyword evidence="8" id="KW-1185">Reference proteome</keyword>
<keyword evidence="3" id="KW-0808">Transferase</keyword>
<keyword evidence="7" id="KW-0067">ATP-binding</keyword>
<dbReference type="InterPro" id="IPR014710">
    <property type="entry name" value="RmlC-like_jellyroll"/>
</dbReference>
<dbReference type="InterPro" id="IPR000595">
    <property type="entry name" value="cNMP-bd_dom"/>
</dbReference>
<feature type="domain" description="Cyclic nucleotide-binding" evidence="5">
    <location>
        <begin position="22"/>
        <end position="129"/>
    </location>
</feature>
<dbReference type="SUPFAM" id="SSF55874">
    <property type="entry name" value="ATPase domain of HSP90 chaperone/DNA topoisomerase II/histidine kinase"/>
    <property type="match status" value="1"/>
</dbReference>
<dbReference type="EC" id="2.7.13.3" evidence="2"/>
<dbReference type="PROSITE" id="PS50042">
    <property type="entry name" value="CNMP_BINDING_3"/>
    <property type="match status" value="1"/>
</dbReference>
<name>A0ABV3XG87_9ACTN</name>
<dbReference type="SMART" id="SM00387">
    <property type="entry name" value="HATPase_c"/>
    <property type="match status" value="1"/>
</dbReference>
<evidence type="ECO:0000259" key="6">
    <source>
        <dbReference type="PROSITE" id="PS50109"/>
    </source>
</evidence>
<dbReference type="InterPro" id="IPR005467">
    <property type="entry name" value="His_kinase_dom"/>
</dbReference>
<dbReference type="Gene3D" id="2.60.120.10">
    <property type="entry name" value="Jelly Rolls"/>
    <property type="match status" value="1"/>
</dbReference>